<dbReference type="PANTHER" id="PTHR43333:SF1">
    <property type="entry name" value="D-ISOMER SPECIFIC 2-HYDROXYACID DEHYDROGENASE NAD-BINDING DOMAIN-CONTAINING PROTEIN"/>
    <property type="match status" value="1"/>
</dbReference>
<keyword evidence="2" id="KW-0520">NAD</keyword>
<dbReference type="PROSITE" id="PS00671">
    <property type="entry name" value="D_2_HYDROXYACID_DH_3"/>
    <property type="match status" value="1"/>
</dbReference>
<evidence type="ECO:0000313" key="4">
    <source>
        <dbReference type="EMBL" id="GII76593.1"/>
    </source>
</evidence>
<dbReference type="CDD" id="cd05300">
    <property type="entry name" value="2-Hacid_dh_1"/>
    <property type="match status" value="1"/>
</dbReference>
<feature type="domain" description="D-isomer specific 2-hydroxyacid dehydrogenase NAD-binding" evidence="3">
    <location>
        <begin position="130"/>
        <end position="304"/>
    </location>
</feature>
<proteinExistence type="predicted"/>
<dbReference type="AlphaFoldDB" id="A0A919QZD3"/>
<dbReference type="InterPro" id="IPR029753">
    <property type="entry name" value="D-isomer_DH_CS"/>
</dbReference>
<keyword evidence="5" id="KW-1185">Reference proteome</keyword>
<gene>
    <name evidence="4" type="ORF">Sru01_15750</name>
</gene>
<dbReference type="RefSeq" id="WP_203983222.1">
    <property type="nucleotide sequence ID" value="NZ_BOOU01000024.1"/>
</dbReference>
<evidence type="ECO:0000256" key="2">
    <source>
        <dbReference type="ARBA" id="ARBA00023027"/>
    </source>
</evidence>
<dbReference type="GO" id="GO:0016616">
    <property type="term" value="F:oxidoreductase activity, acting on the CH-OH group of donors, NAD or NADP as acceptor"/>
    <property type="evidence" value="ECO:0007669"/>
    <property type="project" value="UniProtKB-ARBA"/>
</dbReference>
<name>A0A919QZD3_9ACTN</name>
<evidence type="ECO:0000259" key="3">
    <source>
        <dbReference type="Pfam" id="PF02826"/>
    </source>
</evidence>
<dbReference type="GO" id="GO:0051287">
    <property type="term" value="F:NAD binding"/>
    <property type="evidence" value="ECO:0007669"/>
    <property type="project" value="InterPro"/>
</dbReference>
<dbReference type="SUPFAM" id="SSF51735">
    <property type="entry name" value="NAD(P)-binding Rossmann-fold domains"/>
    <property type="match status" value="1"/>
</dbReference>
<evidence type="ECO:0000313" key="5">
    <source>
        <dbReference type="Proteomes" id="UP000655287"/>
    </source>
</evidence>
<accession>A0A919QZD3</accession>
<reference evidence="4" key="1">
    <citation type="submission" date="2021-01" db="EMBL/GenBank/DDBJ databases">
        <title>Whole genome shotgun sequence of Sphaerisporangium rufum NBRC 109079.</title>
        <authorList>
            <person name="Komaki H."/>
            <person name="Tamura T."/>
        </authorList>
    </citation>
    <scope>NUCLEOTIDE SEQUENCE</scope>
    <source>
        <strain evidence="4">NBRC 109079</strain>
    </source>
</reference>
<protein>
    <submittedName>
        <fullName evidence="4">2-hydroxyacid dehydrogenase</fullName>
    </submittedName>
</protein>
<dbReference type="Pfam" id="PF02826">
    <property type="entry name" value="2-Hacid_dh_C"/>
    <property type="match status" value="1"/>
</dbReference>
<dbReference type="InterPro" id="IPR036291">
    <property type="entry name" value="NAD(P)-bd_dom_sf"/>
</dbReference>
<dbReference type="EMBL" id="BOOU01000024">
    <property type="protein sequence ID" value="GII76593.1"/>
    <property type="molecule type" value="Genomic_DNA"/>
</dbReference>
<sequence length="341" mass="36450">MAIPVLVASPLEAEHVRAIEAVDPRLEVLYEPDLLPVPRFPADHAGTPRDLPAAGLRRWREMLRRAQVSLDFDWWDPAAMPANCPELRWVQSTSAGVGQFLRRTGLIDADLVVTTAAGAHGVPLAEFAVMGVLHFVKDVPGLRRSQAARRWERHAGRRLAGSRLVVVGLGGIGRRVAEAFAALGVRVTGVGRPGRSYAIPALAETYPYPEIDAALAGADALVLACPLTAETEGLIDAARLHALAPGAVVVNVARGPVVDEPALVEALASGHLAGACLDVFAEEPLPAGSPLWAMDNVIVSPHSAATVPAENGLVTEIFTDNLRRWLAGRPLHNRFDRERGY</sequence>
<keyword evidence="1" id="KW-0560">Oxidoreductase</keyword>
<evidence type="ECO:0000256" key="1">
    <source>
        <dbReference type="ARBA" id="ARBA00023002"/>
    </source>
</evidence>
<comment type="caution">
    <text evidence="4">The sequence shown here is derived from an EMBL/GenBank/DDBJ whole genome shotgun (WGS) entry which is preliminary data.</text>
</comment>
<dbReference type="InterPro" id="IPR006140">
    <property type="entry name" value="D-isomer_DH_NAD-bd"/>
</dbReference>
<dbReference type="Proteomes" id="UP000655287">
    <property type="component" value="Unassembled WGS sequence"/>
</dbReference>
<dbReference type="PRINTS" id="PR00411">
    <property type="entry name" value="PNDRDTASEI"/>
</dbReference>
<dbReference type="PANTHER" id="PTHR43333">
    <property type="entry name" value="2-HACID_DH_C DOMAIN-CONTAINING PROTEIN"/>
    <property type="match status" value="1"/>
</dbReference>
<organism evidence="4 5">
    <name type="scientific">Sphaerisporangium rufum</name>
    <dbReference type="NCBI Taxonomy" id="1381558"/>
    <lineage>
        <taxon>Bacteria</taxon>
        <taxon>Bacillati</taxon>
        <taxon>Actinomycetota</taxon>
        <taxon>Actinomycetes</taxon>
        <taxon>Streptosporangiales</taxon>
        <taxon>Streptosporangiaceae</taxon>
        <taxon>Sphaerisporangium</taxon>
    </lineage>
</organism>
<dbReference type="Gene3D" id="3.40.50.720">
    <property type="entry name" value="NAD(P)-binding Rossmann-like Domain"/>
    <property type="match status" value="2"/>
</dbReference>